<dbReference type="AlphaFoldDB" id="A0A0G1UZR3"/>
<dbReference type="PANTHER" id="PTHR11727:SF7">
    <property type="entry name" value="DIMETHYLADENOSINE TRANSFERASE-RELATED"/>
    <property type="match status" value="1"/>
</dbReference>
<dbReference type="GO" id="GO:0003723">
    <property type="term" value="F:RNA binding"/>
    <property type="evidence" value="ECO:0007669"/>
    <property type="project" value="UniProtKB-UniRule"/>
</dbReference>
<gene>
    <name evidence="7" type="ORF">UY33_C0024G0034</name>
</gene>
<keyword evidence="3 5" id="KW-0949">S-adenosyl-L-methionine</keyword>
<feature type="binding site" evidence="5">
    <location>
        <position position="103"/>
    </location>
    <ligand>
        <name>S-adenosyl-L-methionine</name>
        <dbReference type="ChEBI" id="CHEBI:59789"/>
    </ligand>
</feature>
<evidence type="ECO:0000256" key="1">
    <source>
        <dbReference type="ARBA" id="ARBA00022603"/>
    </source>
</evidence>
<keyword evidence="4 5" id="KW-0694">RNA-binding</keyword>
<protein>
    <submittedName>
        <fullName evidence="7">rRNA (Adenine-N(6)-)-methyltransferase</fullName>
    </submittedName>
</protein>
<dbReference type="InterPro" id="IPR001737">
    <property type="entry name" value="KsgA/Erm"/>
</dbReference>
<evidence type="ECO:0000256" key="5">
    <source>
        <dbReference type="PROSITE-ProRule" id="PRU01026"/>
    </source>
</evidence>
<evidence type="ECO:0000256" key="2">
    <source>
        <dbReference type="ARBA" id="ARBA00022679"/>
    </source>
</evidence>
<feature type="binding site" evidence="5">
    <location>
        <position position="85"/>
    </location>
    <ligand>
        <name>S-adenosyl-L-methionine</name>
        <dbReference type="ChEBI" id="CHEBI:59789"/>
    </ligand>
</feature>
<proteinExistence type="inferred from homology"/>
<dbReference type="GO" id="GO:0000179">
    <property type="term" value="F:rRNA (adenine-N6,N6-)-dimethyltransferase activity"/>
    <property type="evidence" value="ECO:0007669"/>
    <property type="project" value="UniProtKB-UniRule"/>
</dbReference>
<dbReference type="InterPro" id="IPR023165">
    <property type="entry name" value="rRNA_Ade_diMease-like_C"/>
</dbReference>
<feature type="binding site" evidence="5">
    <location>
        <position position="60"/>
    </location>
    <ligand>
        <name>S-adenosyl-L-methionine</name>
        <dbReference type="ChEBI" id="CHEBI:59789"/>
    </ligand>
</feature>
<dbReference type="PROSITE" id="PS51689">
    <property type="entry name" value="SAM_RNA_A_N6_MT"/>
    <property type="match status" value="1"/>
</dbReference>
<dbReference type="EMBL" id="LCPP01000024">
    <property type="protein sequence ID" value="KKU99729.1"/>
    <property type="molecule type" value="Genomic_DNA"/>
</dbReference>
<accession>A0A0G1UZR3</accession>
<dbReference type="PANTHER" id="PTHR11727">
    <property type="entry name" value="DIMETHYLADENOSINE TRANSFERASE"/>
    <property type="match status" value="1"/>
</dbReference>
<comment type="caution">
    <text evidence="5">Lacks conserved residue(s) required for the propagation of feature annotation.</text>
</comment>
<sequence length="334" mass="38423">MKPVASINWSQNFFWDRYYVIKLLDKTGISKSHTVIEIGPGKGIITGILAERAGRVIGVEMDSRLANTLRERLTSRQNVEIICGDFFEYQNPGEVSNPVVIGNPPFAETRRLIDKLFLDTPEFGAKTVYLVLQKEAAEKFTGIPQSTLAAVRLGIAGWGRRILEQIPRGQFKPMPKTDAAWVEFKKVRSRGPEEFEDLAAYFFINYQKGGVLINDLGKVFTKSQAEKIAADLNLTNKSIQDMNDQHWRYIYEIFDRLANTRQKELISGVMKQLQMSNQIQKLKLKTPNQDSLPVWIIKVPMWRWWRRGWIRRGRSHFCPTEGSWLPSGRGEFGW</sequence>
<feature type="binding site" evidence="5">
    <location>
        <position position="39"/>
    </location>
    <ligand>
        <name>S-adenosyl-L-methionine</name>
        <dbReference type="ChEBI" id="CHEBI:59789"/>
    </ligand>
</feature>
<dbReference type="SMART" id="SM00650">
    <property type="entry name" value="rADc"/>
    <property type="match status" value="1"/>
</dbReference>
<evidence type="ECO:0000313" key="7">
    <source>
        <dbReference type="EMBL" id="KKU99729.1"/>
    </source>
</evidence>
<reference evidence="7 8" key="1">
    <citation type="journal article" date="2015" name="Nature">
        <title>rRNA introns, odd ribosomes, and small enigmatic genomes across a large radiation of phyla.</title>
        <authorList>
            <person name="Brown C.T."/>
            <person name="Hug L.A."/>
            <person name="Thomas B.C."/>
            <person name="Sharon I."/>
            <person name="Castelle C.J."/>
            <person name="Singh A."/>
            <person name="Wilkins M.J."/>
            <person name="Williams K.H."/>
            <person name="Banfield J.F."/>
        </authorList>
    </citation>
    <scope>NUCLEOTIDE SEQUENCE [LARGE SCALE GENOMIC DNA]</scope>
</reference>
<keyword evidence="2 5" id="KW-0808">Transferase</keyword>
<dbReference type="InterPro" id="IPR020598">
    <property type="entry name" value="rRNA_Ade_methylase_Trfase_N"/>
</dbReference>
<name>A0A0G1UZR3_9BACT</name>
<feature type="binding site" evidence="5">
    <location>
        <position position="12"/>
    </location>
    <ligand>
        <name>S-adenosyl-L-methionine</name>
        <dbReference type="ChEBI" id="CHEBI:59789"/>
    </ligand>
</feature>
<dbReference type="PROSITE" id="PS01131">
    <property type="entry name" value="RRNA_A_DIMETH"/>
    <property type="match status" value="1"/>
</dbReference>
<dbReference type="Pfam" id="PF00398">
    <property type="entry name" value="RrnaAD"/>
    <property type="match status" value="1"/>
</dbReference>
<dbReference type="SUPFAM" id="SSF53335">
    <property type="entry name" value="S-adenosyl-L-methionine-dependent methyltransferases"/>
    <property type="match status" value="1"/>
</dbReference>
<comment type="caution">
    <text evidence="7">The sequence shown here is derived from an EMBL/GenBank/DDBJ whole genome shotgun (WGS) entry which is preliminary data.</text>
</comment>
<evidence type="ECO:0000256" key="4">
    <source>
        <dbReference type="ARBA" id="ARBA00022884"/>
    </source>
</evidence>
<keyword evidence="1 5" id="KW-0489">Methyltransferase</keyword>
<dbReference type="InterPro" id="IPR020596">
    <property type="entry name" value="rRNA_Ade_Mease_Trfase_CS"/>
</dbReference>
<organism evidence="7 8">
    <name type="scientific">Candidatus Amesbacteria bacterium GW2011_GWA1_48_9</name>
    <dbReference type="NCBI Taxonomy" id="1618355"/>
    <lineage>
        <taxon>Bacteria</taxon>
        <taxon>Candidatus Amesiibacteriota</taxon>
    </lineage>
</organism>
<feature type="domain" description="Ribosomal RNA adenine methylase transferase N-terminal" evidence="6">
    <location>
        <begin position="19"/>
        <end position="188"/>
    </location>
</feature>
<evidence type="ECO:0000313" key="8">
    <source>
        <dbReference type="Proteomes" id="UP000034637"/>
    </source>
</evidence>
<dbReference type="Gene3D" id="3.40.50.150">
    <property type="entry name" value="Vaccinia Virus protein VP39"/>
    <property type="match status" value="1"/>
</dbReference>
<evidence type="ECO:0000256" key="3">
    <source>
        <dbReference type="ARBA" id="ARBA00022691"/>
    </source>
</evidence>
<dbReference type="InterPro" id="IPR029063">
    <property type="entry name" value="SAM-dependent_MTases_sf"/>
</dbReference>
<comment type="similarity">
    <text evidence="5">Belongs to the class I-like SAM-binding methyltransferase superfamily. rRNA adenine N(6)-methyltransferase family.</text>
</comment>
<evidence type="ECO:0000259" key="6">
    <source>
        <dbReference type="SMART" id="SM00650"/>
    </source>
</evidence>
<dbReference type="CDD" id="cd02440">
    <property type="entry name" value="AdoMet_MTases"/>
    <property type="match status" value="1"/>
</dbReference>
<dbReference type="Proteomes" id="UP000034637">
    <property type="component" value="Unassembled WGS sequence"/>
</dbReference>
<dbReference type="Gene3D" id="1.10.8.100">
    <property type="entry name" value="Ribosomal RNA adenine dimethylase-like, domain 2"/>
    <property type="match status" value="1"/>
</dbReference>